<keyword evidence="8" id="KW-1185">Reference proteome</keyword>
<dbReference type="EnsemblMetazoa" id="XM_050657650.1">
    <property type="protein sequence ID" value="XP_050513607.1"/>
    <property type="gene ID" value="LOC114344886"/>
</dbReference>
<dbReference type="Pfam" id="PF05577">
    <property type="entry name" value="Peptidase_S28"/>
    <property type="match status" value="1"/>
</dbReference>
<evidence type="ECO:0000256" key="1">
    <source>
        <dbReference type="ARBA" id="ARBA00011079"/>
    </source>
</evidence>
<evidence type="ECO:0000313" key="7">
    <source>
        <dbReference type="EnsemblMetazoa" id="XP_050513607.1"/>
    </source>
</evidence>
<reference evidence="7" key="1">
    <citation type="submission" date="2025-05" db="UniProtKB">
        <authorList>
            <consortium name="EnsemblMetazoa"/>
        </authorList>
    </citation>
    <scope>IDENTIFICATION</scope>
</reference>
<comment type="similarity">
    <text evidence="1">Belongs to the peptidase S28 family.</text>
</comment>
<evidence type="ECO:0000313" key="8">
    <source>
        <dbReference type="Proteomes" id="UP001652700"/>
    </source>
</evidence>
<feature type="signal peptide" evidence="6">
    <location>
        <begin position="1"/>
        <end position="23"/>
    </location>
</feature>
<accession>A0ABM5KTU2</accession>
<dbReference type="PANTHER" id="PTHR11010:SF117">
    <property type="entry name" value="SERINE PROTEASE 16"/>
    <property type="match status" value="1"/>
</dbReference>
<dbReference type="InterPro" id="IPR008758">
    <property type="entry name" value="Peptidase_S28"/>
</dbReference>
<feature type="chain" id="PRO_5046293328" description="Serine protease K12H4.7" evidence="6">
    <location>
        <begin position="24"/>
        <end position="493"/>
    </location>
</feature>
<dbReference type="InterPro" id="IPR042269">
    <property type="entry name" value="Ser_carbopepase_S28_SKS"/>
</dbReference>
<evidence type="ECO:0000256" key="3">
    <source>
        <dbReference type="ARBA" id="ARBA00022729"/>
    </source>
</evidence>
<dbReference type="Proteomes" id="UP001652700">
    <property type="component" value="Unplaced"/>
</dbReference>
<dbReference type="SUPFAM" id="SSF53474">
    <property type="entry name" value="alpha/beta-Hydrolases"/>
    <property type="match status" value="1"/>
</dbReference>
<name>A0ABM5KTU2_DIAVI</name>
<dbReference type="InterPro" id="IPR029058">
    <property type="entry name" value="AB_hydrolase_fold"/>
</dbReference>
<evidence type="ECO:0000256" key="6">
    <source>
        <dbReference type="SAM" id="SignalP"/>
    </source>
</evidence>
<evidence type="ECO:0000256" key="4">
    <source>
        <dbReference type="ARBA" id="ARBA00022801"/>
    </source>
</evidence>
<proteinExistence type="inferred from homology"/>
<evidence type="ECO:0008006" key="9">
    <source>
        <dbReference type="Google" id="ProtNLM"/>
    </source>
</evidence>
<dbReference type="Gene3D" id="1.20.120.980">
    <property type="entry name" value="Serine carboxypeptidase S28, SKS domain"/>
    <property type="match status" value="1"/>
</dbReference>
<keyword evidence="2" id="KW-0645">Protease</keyword>
<dbReference type="PANTHER" id="PTHR11010">
    <property type="entry name" value="PROTEASE S28 PRO-X CARBOXYPEPTIDASE-RELATED"/>
    <property type="match status" value="1"/>
</dbReference>
<protein>
    <recommendedName>
        <fullName evidence="9">Serine protease K12H4.7</fullName>
    </recommendedName>
</protein>
<keyword evidence="5" id="KW-0325">Glycoprotein</keyword>
<keyword evidence="4" id="KW-0378">Hydrolase</keyword>
<dbReference type="GeneID" id="114344886"/>
<sequence>MARLHSFTTVVLLLSTFGSFAAGSNFFWRGRLFHREKNPEANKYERWFNQTLDHFNPNDERTWQQRYYVNDEFASGEGNLAFLMIGGEGEERGGWVISGAWITYARKYKPILFDLEHRYYGKSRPTEDLSTENLVYLTSQQALGDLAFFIEGMNKEYNLTSDVKWIVFGGSYPGNLAAWARQKYPHLVHGAMSASGPLLAHLDFSEYFMVVADALRASNEMCPHIVKRSFVQVKNLLKTEVGQKKLNEQFNLCEDISEHVNNSLFMSNFFMNLAENFAGVVQYNNDNSAGIKKKNLTVDRLCNVLLDESTGLEINRLAAVTKLILDADGNSCFDYNYNNMVDSMKEVSWDSDAAYGSRQWTYQTCTEFGYFQTSSYKPHIFGTRFPLSFSIQQCLDTFGSLYNETFLNHAIERTNVLYGGLDIEVSNVVFVQGSLDPWHVLGVTKTLNDKAPAIVIEGAAHAANMFNPSDDDTPQLKAARVQIEELIGTWIDS</sequence>
<dbReference type="RefSeq" id="XP_050513607.1">
    <property type="nucleotide sequence ID" value="XM_050657650.1"/>
</dbReference>
<dbReference type="Gene3D" id="3.40.50.1820">
    <property type="entry name" value="alpha/beta hydrolase"/>
    <property type="match status" value="1"/>
</dbReference>
<evidence type="ECO:0000256" key="5">
    <source>
        <dbReference type="ARBA" id="ARBA00023180"/>
    </source>
</evidence>
<organism evidence="7 8">
    <name type="scientific">Diabrotica virgifera virgifera</name>
    <name type="common">western corn rootworm</name>
    <dbReference type="NCBI Taxonomy" id="50390"/>
    <lineage>
        <taxon>Eukaryota</taxon>
        <taxon>Metazoa</taxon>
        <taxon>Ecdysozoa</taxon>
        <taxon>Arthropoda</taxon>
        <taxon>Hexapoda</taxon>
        <taxon>Insecta</taxon>
        <taxon>Pterygota</taxon>
        <taxon>Neoptera</taxon>
        <taxon>Endopterygota</taxon>
        <taxon>Coleoptera</taxon>
        <taxon>Polyphaga</taxon>
        <taxon>Cucujiformia</taxon>
        <taxon>Chrysomeloidea</taxon>
        <taxon>Chrysomelidae</taxon>
        <taxon>Galerucinae</taxon>
        <taxon>Diabroticina</taxon>
        <taxon>Diabroticites</taxon>
        <taxon>Diabrotica</taxon>
    </lineage>
</organism>
<evidence type="ECO:0000256" key="2">
    <source>
        <dbReference type="ARBA" id="ARBA00022670"/>
    </source>
</evidence>
<keyword evidence="3 6" id="KW-0732">Signal</keyword>